<evidence type="ECO:0000256" key="4">
    <source>
        <dbReference type="ARBA" id="ARBA00022884"/>
    </source>
</evidence>
<feature type="active site" description="Proton acceptor" evidence="7">
    <location>
        <position position="20"/>
    </location>
</feature>
<dbReference type="PANTHER" id="PTHR17224">
    <property type="entry name" value="PEPTIDYL-TRNA HYDROLASE"/>
    <property type="match status" value="1"/>
</dbReference>
<dbReference type="PANTHER" id="PTHR17224:SF1">
    <property type="entry name" value="PEPTIDYL-TRNA HYDROLASE"/>
    <property type="match status" value="1"/>
</dbReference>
<evidence type="ECO:0000256" key="3">
    <source>
        <dbReference type="ARBA" id="ARBA00022801"/>
    </source>
</evidence>
<feature type="site" description="Discriminates between blocked and unblocked aminoacyl-tRNA" evidence="7">
    <location>
        <position position="10"/>
    </location>
</feature>
<feature type="binding site" evidence="7">
    <location>
        <position position="66"/>
    </location>
    <ligand>
        <name>tRNA</name>
        <dbReference type="ChEBI" id="CHEBI:17843"/>
    </ligand>
</feature>
<feature type="site" description="Stabilizes the basic form of H active site to accept a proton" evidence="7">
    <location>
        <position position="93"/>
    </location>
</feature>
<dbReference type="EC" id="3.1.1.29" evidence="1 7"/>
<dbReference type="RefSeq" id="WP_256604355.1">
    <property type="nucleotide sequence ID" value="NZ_JANIBJ010000055.1"/>
</dbReference>
<evidence type="ECO:0000256" key="5">
    <source>
        <dbReference type="ARBA" id="ARBA00038063"/>
    </source>
</evidence>
<evidence type="ECO:0000256" key="7">
    <source>
        <dbReference type="HAMAP-Rule" id="MF_00083"/>
    </source>
</evidence>
<keyword evidence="3 7" id="KW-0378">Hydrolase</keyword>
<evidence type="ECO:0000313" key="11">
    <source>
        <dbReference type="Proteomes" id="UP001524499"/>
    </source>
</evidence>
<feature type="binding site" evidence="7">
    <location>
        <position position="15"/>
    </location>
    <ligand>
        <name>tRNA</name>
        <dbReference type="ChEBI" id="CHEBI:17843"/>
    </ligand>
</feature>
<dbReference type="GO" id="GO:0004045">
    <property type="term" value="F:peptidyl-tRNA hydrolase activity"/>
    <property type="evidence" value="ECO:0007669"/>
    <property type="project" value="UniProtKB-EC"/>
</dbReference>
<organism evidence="10 11">
    <name type="scientific">Methylomonas subterranea</name>
    <dbReference type="NCBI Taxonomy" id="2952225"/>
    <lineage>
        <taxon>Bacteria</taxon>
        <taxon>Pseudomonadati</taxon>
        <taxon>Pseudomonadota</taxon>
        <taxon>Gammaproteobacteria</taxon>
        <taxon>Methylococcales</taxon>
        <taxon>Methylococcaceae</taxon>
        <taxon>Methylomonas</taxon>
    </lineage>
</organism>
<dbReference type="Proteomes" id="UP001524499">
    <property type="component" value="Unassembled WGS sequence"/>
</dbReference>
<evidence type="ECO:0000256" key="2">
    <source>
        <dbReference type="ARBA" id="ARBA00022555"/>
    </source>
</evidence>
<dbReference type="InterPro" id="IPR036416">
    <property type="entry name" value="Pept_tRNA_hydro_sf"/>
</dbReference>
<dbReference type="PROSITE" id="PS01196">
    <property type="entry name" value="PEPT_TRNA_HYDROL_2"/>
    <property type="match status" value="1"/>
</dbReference>
<dbReference type="SUPFAM" id="SSF53178">
    <property type="entry name" value="Peptidyl-tRNA hydrolase-like"/>
    <property type="match status" value="1"/>
</dbReference>
<gene>
    <name evidence="7 10" type="primary">pth</name>
    <name evidence="10" type="ORF">NP590_19330</name>
</gene>
<evidence type="ECO:0000256" key="1">
    <source>
        <dbReference type="ARBA" id="ARBA00013260"/>
    </source>
</evidence>
<accession>A0ABT1TLB6</accession>
<name>A0ABT1TLB6_9GAMM</name>
<dbReference type="InterPro" id="IPR001328">
    <property type="entry name" value="Pept_tRNA_hydro"/>
</dbReference>
<dbReference type="PROSITE" id="PS01195">
    <property type="entry name" value="PEPT_TRNA_HYDROL_1"/>
    <property type="match status" value="1"/>
</dbReference>
<feature type="binding site" evidence="7">
    <location>
        <position position="68"/>
    </location>
    <ligand>
        <name>tRNA</name>
        <dbReference type="ChEBI" id="CHEBI:17843"/>
    </ligand>
</feature>
<dbReference type="Pfam" id="PF01195">
    <property type="entry name" value="Pept_tRNA_hydro"/>
    <property type="match status" value="1"/>
</dbReference>
<comment type="function">
    <text evidence="7">Hydrolyzes ribosome-free peptidyl-tRNAs (with 1 or more amino acids incorporated), which drop off the ribosome during protein synthesis, or as a result of ribosome stalling.</text>
</comment>
<comment type="subcellular location">
    <subcellularLocation>
        <location evidence="7">Cytoplasm</location>
    </subcellularLocation>
</comment>
<proteinExistence type="inferred from homology"/>
<comment type="catalytic activity">
    <reaction evidence="7 8">
        <text>an N-acyl-L-alpha-aminoacyl-tRNA + H2O = an N-acyl-L-amino acid + a tRNA + H(+)</text>
        <dbReference type="Rhea" id="RHEA:54448"/>
        <dbReference type="Rhea" id="RHEA-COMP:10123"/>
        <dbReference type="Rhea" id="RHEA-COMP:13883"/>
        <dbReference type="ChEBI" id="CHEBI:15377"/>
        <dbReference type="ChEBI" id="CHEBI:15378"/>
        <dbReference type="ChEBI" id="CHEBI:59874"/>
        <dbReference type="ChEBI" id="CHEBI:78442"/>
        <dbReference type="ChEBI" id="CHEBI:138191"/>
        <dbReference type="EC" id="3.1.1.29"/>
    </reaction>
</comment>
<comment type="function">
    <text evidence="7">Catalyzes the release of premature peptidyl moieties from peptidyl-tRNA molecules trapped in stalled 50S ribosomal subunits, and thus maintains levels of free tRNAs and 50S ribosomes.</text>
</comment>
<feature type="binding site" evidence="7">
    <location>
        <position position="114"/>
    </location>
    <ligand>
        <name>tRNA</name>
        <dbReference type="ChEBI" id="CHEBI:17843"/>
    </ligand>
</feature>
<evidence type="ECO:0000256" key="8">
    <source>
        <dbReference type="RuleBase" id="RU000673"/>
    </source>
</evidence>
<comment type="caution">
    <text evidence="10">The sequence shown here is derived from an EMBL/GenBank/DDBJ whole genome shotgun (WGS) entry which is preliminary data.</text>
</comment>
<reference evidence="10 11" key="1">
    <citation type="submission" date="2022-07" db="EMBL/GenBank/DDBJ databases">
        <title>Methylomonas rivi sp. nov., Methylomonas rosea sp. nov., Methylomonas aureus sp. nov. and Methylomonas subterranea sp. nov., four novel methanotrophs isolated from a freshwater creek and the deep terrestrial subsurface.</title>
        <authorList>
            <person name="Abin C."/>
            <person name="Sankaranarayanan K."/>
            <person name="Garner C."/>
            <person name="Sindelar R."/>
            <person name="Kotary K."/>
            <person name="Garner R."/>
            <person name="Barclay S."/>
            <person name="Lawson P."/>
            <person name="Krumholz L."/>
        </authorList>
    </citation>
    <scope>NUCLEOTIDE SEQUENCE [LARGE SCALE GENOMIC DNA]</scope>
    <source>
        <strain evidence="10 11">SURF-2</strain>
    </source>
</reference>
<dbReference type="EMBL" id="JANIBJ010000055">
    <property type="protein sequence ID" value="MCQ8106267.1"/>
    <property type="molecule type" value="Genomic_DNA"/>
</dbReference>
<dbReference type="InterPro" id="IPR018171">
    <property type="entry name" value="Pept_tRNA_hydro_CS"/>
</dbReference>
<protein>
    <recommendedName>
        <fullName evidence="6 7">Peptidyl-tRNA hydrolase</fullName>
        <shortName evidence="7">Pth</shortName>
        <ecNumber evidence="1 7">3.1.1.29</ecNumber>
    </recommendedName>
</protein>
<keyword evidence="2 7" id="KW-0820">tRNA-binding</keyword>
<comment type="similarity">
    <text evidence="5 7 9">Belongs to the PTH family.</text>
</comment>
<keyword evidence="11" id="KW-1185">Reference proteome</keyword>
<dbReference type="NCBIfam" id="TIGR00447">
    <property type="entry name" value="pth"/>
    <property type="match status" value="1"/>
</dbReference>
<dbReference type="Gene3D" id="3.40.50.1470">
    <property type="entry name" value="Peptidyl-tRNA hydrolase"/>
    <property type="match status" value="1"/>
</dbReference>
<dbReference type="CDD" id="cd00462">
    <property type="entry name" value="PTH"/>
    <property type="match status" value="1"/>
</dbReference>
<evidence type="ECO:0000256" key="6">
    <source>
        <dbReference type="ARBA" id="ARBA00050038"/>
    </source>
</evidence>
<evidence type="ECO:0000313" key="10">
    <source>
        <dbReference type="EMBL" id="MCQ8106267.1"/>
    </source>
</evidence>
<dbReference type="HAMAP" id="MF_00083">
    <property type="entry name" value="Pept_tRNA_hydro_bact"/>
    <property type="match status" value="1"/>
</dbReference>
<evidence type="ECO:0000256" key="9">
    <source>
        <dbReference type="RuleBase" id="RU004320"/>
    </source>
</evidence>
<comment type="subunit">
    <text evidence="7">Monomer.</text>
</comment>
<sequence length="193" mass="21033">MIKLIVGLGNPGLQYDKTRHNAGFLFLDRLALSQGAKWSANGQFQGEIAASVHGVGKLLYLKPMTFMNKSGASVGGMLRYHKLKPDELLVVHDELELPEGVVRMKRGGGHAGHNGLRDIIGQIDSRDFYRLRIGIGRPDVPGANIANYVLSRPSSASLRLFESVFSELEKQLGLLVAGDVAEFNAMFAQAKNC</sequence>
<keyword evidence="7" id="KW-0963">Cytoplasm</keyword>
<keyword evidence="4 7" id="KW-0694">RNA-binding</keyword>